<comment type="caution">
    <text evidence="1">The sequence shown here is derived from an EMBL/GenBank/DDBJ whole genome shotgun (WGS) entry which is preliminary data.</text>
</comment>
<reference evidence="1 2" key="1">
    <citation type="submission" date="2021-06" db="EMBL/GenBank/DDBJ databases">
        <title>Caerostris extrusa draft genome.</title>
        <authorList>
            <person name="Kono N."/>
            <person name="Arakawa K."/>
        </authorList>
    </citation>
    <scope>NUCLEOTIDE SEQUENCE [LARGE SCALE GENOMIC DNA]</scope>
</reference>
<dbReference type="AlphaFoldDB" id="A0AAV4VNB5"/>
<evidence type="ECO:0000313" key="1">
    <source>
        <dbReference type="EMBL" id="GIY71845.1"/>
    </source>
</evidence>
<organism evidence="1 2">
    <name type="scientific">Caerostris extrusa</name>
    <name type="common">Bark spider</name>
    <name type="synonym">Caerostris bankana</name>
    <dbReference type="NCBI Taxonomy" id="172846"/>
    <lineage>
        <taxon>Eukaryota</taxon>
        <taxon>Metazoa</taxon>
        <taxon>Ecdysozoa</taxon>
        <taxon>Arthropoda</taxon>
        <taxon>Chelicerata</taxon>
        <taxon>Arachnida</taxon>
        <taxon>Araneae</taxon>
        <taxon>Araneomorphae</taxon>
        <taxon>Entelegynae</taxon>
        <taxon>Araneoidea</taxon>
        <taxon>Araneidae</taxon>
        <taxon>Caerostris</taxon>
    </lineage>
</organism>
<dbReference type="Proteomes" id="UP001054945">
    <property type="component" value="Unassembled WGS sequence"/>
</dbReference>
<dbReference type="EMBL" id="BPLR01014867">
    <property type="protein sequence ID" value="GIY71845.1"/>
    <property type="molecule type" value="Genomic_DNA"/>
</dbReference>
<name>A0AAV4VNB5_CAEEX</name>
<gene>
    <name evidence="1" type="ORF">CEXT_138401</name>
</gene>
<protein>
    <submittedName>
        <fullName evidence="1">Uncharacterized protein</fullName>
    </submittedName>
</protein>
<proteinExistence type="predicted"/>
<evidence type="ECO:0000313" key="2">
    <source>
        <dbReference type="Proteomes" id="UP001054945"/>
    </source>
</evidence>
<accession>A0AAV4VNB5</accession>
<keyword evidence="2" id="KW-1185">Reference proteome</keyword>
<sequence>MWIRVCVTAKQKVEDGKHLAIKLFSWLPFLEPRSAEITPFRIKILPECPPLGWNGGVRGSKDKNNGVYACNRISSY</sequence>